<name>A0A4D6KUY9_VIGUN</name>
<protein>
    <submittedName>
        <fullName evidence="1">Uncharacterized protein</fullName>
    </submittedName>
</protein>
<accession>A0A4D6KUY9</accession>
<evidence type="ECO:0000313" key="2">
    <source>
        <dbReference type="Proteomes" id="UP000501690"/>
    </source>
</evidence>
<sequence>MRIVTAANSLKSLCSLHFFRVTSSLPFPFKDKQQFETQPHSVTYSPDNGHTVGKSTLVMNIASLLE</sequence>
<evidence type="ECO:0000313" key="1">
    <source>
        <dbReference type="EMBL" id="QCD81232.1"/>
    </source>
</evidence>
<gene>
    <name evidence="1" type="ORF">DEO72_LG2g1557</name>
</gene>
<organism evidence="1 2">
    <name type="scientific">Vigna unguiculata</name>
    <name type="common">Cowpea</name>
    <dbReference type="NCBI Taxonomy" id="3917"/>
    <lineage>
        <taxon>Eukaryota</taxon>
        <taxon>Viridiplantae</taxon>
        <taxon>Streptophyta</taxon>
        <taxon>Embryophyta</taxon>
        <taxon>Tracheophyta</taxon>
        <taxon>Spermatophyta</taxon>
        <taxon>Magnoliopsida</taxon>
        <taxon>eudicotyledons</taxon>
        <taxon>Gunneridae</taxon>
        <taxon>Pentapetalae</taxon>
        <taxon>rosids</taxon>
        <taxon>fabids</taxon>
        <taxon>Fabales</taxon>
        <taxon>Fabaceae</taxon>
        <taxon>Papilionoideae</taxon>
        <taxon>50 kb inversion clade</taxon>
        <taxon>NPAAA clade</taxon>
        <taxon>indigoferoid/millettioid clade</taxon>
        <taxon>Phaseoleae</taxon>
        <taxon>Vigna</taxon>
    </lineage>
</organism>
<dbReference type="EMBL" id="CP039346">
    <property type="protein sequence ID" value="QCD81232.1"/>
    <property type="molecule type" value="Genomic_DNA"/>
</dbReference>
<dbReference type="Proteomes" id="UP000501690">
    <property type="component" value="Linkage Group LG2"/>
</dbReference>
<proteinExistence type="predicted"/>
<keyword evidence="2" id="KW-1185">Reference proteome</keyword>
<dbReference type="AlphaFoldDB" id="A0A4D6KUY9"/>
<reference evidence="1 2" key="1">
    <citation type="submission" date="2019-04" db="EMBL/GenBank/DDBJ databases">
        <title>An improved genome assembly and genetic linkage map for asparagus bean, Vigna unguiculata ssp. sesquipedialis.</title>
        <authorList>
            <person name="Xia Q."/>
            <person name="Zhang R."/>
            <person name="Dong Y."/>
        </authorList>
    </citation>
    <scope>NUCLEOTIDE SEQUENCE [LARGE SCALE GENOMIC DNA]</scope>
    <source>
        <tissue evidence="1">Leaf</tissue>
    </source>
</reference>